<gene>
    <name evidence="1" type="ORF">C493_20721</name>
</gene>
<dbReference type="AlphaFoldDB" id="L9WLV7"/>
<evidence type="ECO:0000313" key="1">
    <source>
        <dbReference type="EMBL" id="ELY49333.1"/>
    </source>
</evidence>
<organism evidence="1 2">
    <name type="scientific">Natronolimnohabitans innermongolicus JCM 12255</name>
    <dbReference type="NCBI Taxonomy" id="1227499"/>
    <lineage>
        <taxon>Archaea</taxon>
        <taxon>Methanobacteriati</taxon>
        <taxon>Methanobacteriota</taxon>
        <taxon>Stenosarchaea group</taxon>
        <taxon>Halobacteria</taxon>
        <taxon>Halobacteriales</taxon>
        <taxon>Natrialbaceae</taxon>
        <taxon>Natronolimnohabitans</taxon>
    </lineage>
</organism>
<dbReference type="eggNOG" id="arCOG10759">
    <property type="taxonomic scope" value="Archaea"/>
</dbReference>
<dbReference type="PATRIC" id="fig|1227499.3.peg.4260"/>
<proteinExistence type="predicted"/>
<dbReference type="RefSeq" id="WP_007261396.1">
    <property type="nucleotide sequence ID" value="NZ_AOHZ01000096.1"/>
</dbReference>
<accession>L9WLV7</accession>
<evidence type="ECO:0000313" key="2">
    <source>
        <dbReference type="Proteomes" id="UP000011602"/>
    </source>
</evidence>
<comment type="caution">
    <text evidence="1">The sequence shown here is derived from an EMBL/GenBank/DDBJ whole genome shotgun (WGS) entry which is preliminary data.</text>
</comment>
<keyword evidence="2" id="KW-1185">Reference proteome</keyword>
<dbReference type="OrthoDB" id="155751at2157"/>
<protein>
    <submittedName>
        <fullName evidence="1">Uncharacterized protein</fullName>
    </submittedName>
</protein>
<dbReference type="EMBL" id="AOHZ01000096">
    <property type="protein sequence ID" value="ELY49333.1"/>
    <property type="molecule type" value="Genomic_DNA"/>
</dbReference>
<sequence length="82" mass="9201">MTDLTIPRDANEEDAEKLVREHVEIGDTVQIWERERTDDGDHDVVGEVTGIEAGYLELDGQSPESGSVRYDEIDTVIRVEDA</sequence>
<dbReference type="Proteomes" id="UP000011602">
    <property type="component" value="Unassembled WGS sequence"/>
</dbReference>
<reference evidence="1 2" key="1">
    <citation type="journal article" date="2014" name="PLoS Genet.">
        <title>Phylogenetically driven sequencing of extremely halophilic archaea reveals strategies for static and dynamic osmo-response.</title>
        <authorList>
            <person name="Becker E.A."/>
            <person name="Seitzer P.M."/>
            <person name="Tritt A."/>
            <person name="Larsen D."/>
            <person name="Krusor M."/>
            <person name="Yao A.I."/>
            <person name="Wu D."/>
            <person name="Madern D."/>
            <person name="Eisen J.A."/>
            <person name="Darling A.E."/>
            <person name="Facciotti M.T."/>
        </authorList>
    </citation>
    <scope>NUCLEOTIDE SEQUENCE [LARGE SCALE GENOMIC DNA]</scope>
    <source>
        <strain evidence="1 2">JCM 12255</strain>
    </source>
</reference>
<name>L9WLV7_9EURY</name>